<dbReference type="SMART" id="SM00360">
    <property type="entry name" value="RRM"/>
    <property type="match status" value="1"/>
</dbReference>
<dbReference type="CDD" id="cd12254">
    <property type="entry name" value="RRM_hnRNPH_ESRPs_RBM12_like"/>
    <property type="match status" value="1"/>
</dbReference>
<evidence type="ECO:0000259" key="5">
    <source>
        <dbReference type="PROSITE" id="PS50102"/>
    </source>
</evidence>
<dbReference type="InterPro" id="IPR050666">
    <property type="entry name" value="ESRP"/>
</dbReference>
<organism evidence="6">
    <name type="scientific">Clastoptera arizonana</name>
    <name type="common">Arizona spittle bug</name>
    <dbReference type="NCBI Taxonomy" id="38151"/>
    <lineage>
        <taxon>Eukaryota</taxon>
        <taxon>Metazoa</taxon>
        <taxon>Ecdysozoa</taxon>
        <taxon>Arthropoda</taxon>
        <taxon>Hexapoda</taxon>
        <taxon>Insecta</taxon>
        <taxon>Pterygota</taxon>
        <taxon>Neoptera</taxon>
        <taxon>Paraneoptera</taxon>
        <taxon>Hemiptera</taxon>
        <taxon>Auchenorrhyncha</taxon>
        <taxon>Cercopoidea</taxon>
        <taxon>Clastopteridae</taxon>
        <taxon>Clastoptera</taxon>
    </lineage>
</organism>
<dbReference type="PANTHER" id="PTHR13976">
    <property type="entry name" value="HETEROGENEOUS NUCLEAR RIBONUCLEOPROTEIN-RELATED"/>
    <property type="match status" value="1"/>
</dbReference>
<evidence type="ECO:0000256" key="4">
    <source>
        <dbReference type="SAM" id="MobiDB-lite"/>
    </source>
</evidence>
<name>A0A1B6D3R1_9HEMI</name>
<feature type="domain" description="RRM" evidence="5">
    <location>
        <begin position="280"/>
        <end position="355"/>
    </location>
</feature>
<accession>A0A1B6D3R1</accession>
<gene>
    <name evidence="6" type="ORF">g.12863</name>
</gene>
<keyword evidence="2 3" id="KW-0694">RNA-binding</keyword>
<reference evidence="6" key="1">
    <citation type="submission" date="2015-12" db="EMBL/GenBank/DDBJ databases">
        <title>De novo transcriptome assembly of four potential Pierce s Disease insect vectors from Arizona vineyards.</title>
        <authorList>
            <person name="Tassone E.E."/>
        </authorList>
    </citation>
    <scope>NUCLEOTIDE SEQUENCE</scope>
</reference>
<feature type="non-terminal residue" evidence="6">
    <location>
        <position position="1"/>
    </location>
</feature>
<keyword evidence="1" id="KW-0677">Repeat</keyword>
<dbReference type="EMBL" id="GEDC01016974">
    <property type="protein sequence ID" value="JAS20324.1"/>
    <property type="molecule type" value="Transcribed_RNA"/>
</dbReference>
<dbReference type="CDD" id="cd00590">
    <property type="entry name" value="RRM_SF"/>
    <property type="match status" value="1"/>
</dbReference>
<dbReference type="Gene3D" id="3.30.70.330">
    <property type="match status" value="2"/>
</dbReference>
<feature type="region of interest" description="Disordered" evidence="4">
    <location>
        <begin position="372"/>
        <end position="403"/>
    </location>
</feature>
<proteinExistence type="predicted"/>
<evidence type="ECO:0000313" key="6">
    <source>
        <dbReference type="EMBL" id="JAS20324.1"/>
    </source>
</evidence>
<dbReference type="SUPFAM" id="SSF54928">
    <property type="entry name" value="RNA-binding domain, RBD"/>
    <property type="match status" value="2"/>
</dbReference>
<dbReference type="PROSITE" id="PS50102">
    <property type="entry name" value="RRM"/>
    <property type="match status" value="1"/>
</dbReference>
<dbReference type="InterPro" id="IPR035979">
    <property type="entry name" value="RBD_domain_sf"/>
</dbReference>
<protein>
    <recommendedName>
        <fullName evidence="5">RRM domain-containing protein</fullName>
    </recommendedName>
</protein>
<dbReference type="InterPro" id="IPR012677">
    <property type="entry name" value="Nucleotide-bd_a/b_plait_sf"/>
</dbReference>
<dbReference type="InterPro" id="IPR000504">
    <property type="entry name" value="RRM_dom"/>
</dbReference>
<dbReference type="GO" id="GO:0003723">
    <property type="term" value="F:RNA binding"/>
    <property type="evidence" value="ECO:0007669"/>
    <property type="project" value="UniProtKB-UniRule"/>
</dbReference>
<evidence type="ECO:0000256" key="2">
    <source>
        <dbReference type="ARBA" id="ARBA00022884"/>
    </source>
</evidence>
<feature type="compositionally biased region" description="Basic and acidic residues" evidence="4">
    <location>
        <begin position="374"/>
        <end position="401"/>
    </location>
</feature>
<evidence type="ECO:0000256" key="1">
    <source>
        <dbReference type="ARBA" id="ARBA00022737"/>
    </source>
</evidence>
<dbReference type="Pfam" id="PF00076">
    <property type="entry name" value="RRM_1"/>
    <property type="match status" value="2"/>
</dbReference>
<dbReference type="AlphaFoldDB" id="A0A1B6D3R1"/>
<evidence type="ECO:0000256" key="3">
    <source>
        <dbReference type="PROSITE-ProRule" id="PRU00176"/>
    </source>
</evidence>
<sequence>PNSSYRVDSNINRSPYPSQNYNEHVQPMFHQNPDMRSNSNFIPSCRNNFEMDGPLEGRNFKPGPLIERPMVRQNPPSVGRLNIRHDTLLNEKLNQRQDGNNERGIKPEYSNERGNFHQESYRQDFEERGVNRPFQNNDRFIHGENFDRPSLYSQRSFFQRGKYNNSCIEVRNMSPTTAYSDLRRFFHGLFIPGDGIKMINDCQGNRIGIAYIRFAKPYCKEQALKKNGNYLKNTLVEVLHINDDLFDKAVDGSFLENPSQIPDKRIASSNEGMPNEDEFLSLAIREFPPYTKEKDIHNIFKGWKLADCFLLPKSGRRNASAYVKFLNVEDARKALAATSRYMIGNRKIHVSICYDHEFQDARDIKNMEEDEDDRLIIDTKDDGLSKTPDARSPPKDPRIDTKSNIQSIDYISSLDSGEIKNPFQPPGFSYPQAEILHPKMSNQQSETMVSGTIPQIDSLKTESKLKKESEIDLQKPNIHHLTHFKSNLLESKNARVLLPTPNTLPSPMENFELDQRKFKQISDCIIMKGLPYQANDRDIIDFFC</sequence>